<feature type="chain" id="PRO_5045853581" evidence="1">
    <location>
        <begin position="22"/>
        <end position="193"/>
    </location>
</feature>
<accession>A0ABX0II31</accession>
<dbReference type="EMBL" id="WPCR01000002">
    <property type="protein sequence ID" value="NHM13604.1"/>
    <property type="molecule type" value="Genomic_DNA"/>
</dbReference>
<dbReference type="InterPro" id="IPR025324">
    <property type="entry name" value="DUF4230"/>
</dbReference>
<protein>
    <submittedName>
        <fullName evidence="2">DUF4230 domain-containing protein</fullName>
    </submittedName>
</protein>
<comment type="caution">
    <text evidence="2">The sequence shown here is derived from an EMBL/GenBank/DDBJ whole genome shotgun (WGS) entry which is preliminary data.</text>
</comment>
<dbReference type="Proteomes" id="UP000636394">
    <property type="component" value="Unassembled WGS sequence"/>
</dbReference>
<keyword evidence="1" id="KW-0732">Signal</keyword>
<keyword evidence="3" id="KW-1185">Reference proteome</keyword>
<feature type="signal peptide" evidence="1">
    <location>
        <begin position="1"/>
        <end position="21"/>
    </location>
</feature>
<name>A0ABX0II31_9ACTN</name>
<reference evidence="2 3" key="1">
    <citation type="submission" date="2019-11" db="EMBL/GenBank/DDBJ databases">
        <title>Eggerthellaceae novel genus isolated from the rectal contents of marmort.</title>
        <authorList>
            <person name="Zhang G."/>
        </authorList>
    </citation>
    <scope>NUCLEOTIDE SEQUENCE [LARGE SCALE GENOMIC DNA]</scope>
    <source>
        <strain evidence="3">zg-886</strain>
    </source>
</reference>
<evidence type="ECO:0000313" key="3">
    <source>
        <dbReference type="Proteomes" id="UP000636394"/>
    </source>
</evidence>
<evidence type="ECO:0000256" key="1">
    <source>
        <dbReference type="SAM" id="SignalP"/>
    </source>
</evidence>
<organism evidence="2 3">
    <name type="scientific">Xiamenia xianingshaonis</name>
    <dbReference type="NCBI Taxonomy" id="2682776"/>
    <lineage>
        <taxon>Bacteria</taxon>
        <taxon>Bacillati</taxon>
        <taxon>Actinomycetota</taxon>
        <taxon>Coriobacteriia</taxon>
        <taxon>Eggerthellales</taxon>
        <taxon>Eggerthellaceae</taxon>
        <taxon>Xiamenia</taxon>
    </lineage>
</organism>
<sequence>MKASKIIALLLAGCMATFCLSACTDEKAPDFSGYERIAELATLKCTFHNVVEIYNDGTDILFGINVGYKKAWFEYDGIINLGVDVKKVEISDPDANGVVTIAVPDAQVLGLPDVDGSSLSDIYQDTGLFTEIDKVDQLEALKTAQEEMRKSAENDADLMLQAKDRAETLLGQYVQNVGQSLGKVYEVKFVDAK</sequence>
<dbReference type="Pfam" id="PF14014">
    <property type="entry name" value="DUF4230"/>
    <property type="match status" value="1"/>
</dbReference>
<gene>
    <name evidence="2" type="ORF">GMI68_02255</name>
</gene>
<proteinExistence type="predicted"/>
<dbReference type="RefSeq" id="WP_166338557.1">
    <property type="nucleotide sequence ID" value="NZ_WPCR01000002.1"/>
</dbReference>
<evidence type="ECO:0000313" key="2">
    <source>
        <dbReference type="EMBL" id="NHM13604.1"/>
    </source>
</evidence>